<dbReference type="Proteomes" id="UP000001467">
    <property type="component" value="Segment"/>
</dbReference>
<dbReference type="EMBL" id="HE858210">
    <property type="protein sequence ID" value="CCK73944.1"/>
    <property type="molecule type" value="Genomic_DNA"/>
</dbReference>
<dbReference type="Gene3D" id="3.40.50.1000">
    <property type="entry name" value="HAD superfamily/HAD-like"/>
    <property type="match status" value="1"/>
</dbReference>
<dbReference type="GeneID" id="3416210"/>
<protein>
    <submittedName>
        <fullName evidence="2">Uncharacterized protein</fullName>
    </submittedName>
</protein>
<evidence type="ECO:0000313" key="4">
    <source>
        <dbReference type="Proteomes" id="UP000211060"/>
    </source>
</evidence>
<organism evidence="2 3">
    <name type="scientific">Pseudotevenvirus RB43</name>
    <dbReference type="NCBI Taxonomy" id="115991"/>
    <lineage>
        <taxon>Viruses</taxon>
        <taxon>Duplodnaviria</taxon>
        <taxon>Heunggongvirae</taxon>
        <taxon>Uroviricota</taxon>
        <taxon>Caudoviricetes</taxon>
        <taxon>Pantevenvirales</taxon>
        <taxon>Straboviridae</taxon>
        <taxon>Pseudotevenvirus</taxon>
    </lineage>
</organism>
<evidence type="ECO:0000313" key="1">
    <source>
        <dbReference type="EMBL" id="CCK73944.1"/>
    </source>
</evidence>
<dbReference type="KEGG" id="vg:3416210"/>
<proteinExistence type="predicted"/>
<accession>K0NVS0</accession>
<dbReference type="EMBL" id="HE981739">
    <property type="protein sequence ID" value="CCL97561.1"/>
    <property type="molecule type" value="Genomic_DNA"/>
</dbReference>
<dbReference type="InterPro" id="IPR023214">
    <property type="entry name" value="HAD_sf"/>
</dbReference>
<name>K0NVS0_9CAUD</name>
<dbReference type="OrthoDB" id="9219at10239"/>
<dbReference type="Proteomes" id="UP000211060">
    <property type="component" value="Segment"/>
</dbReference>
<evidence type="ECO:0000313" key="2">
    <source>
        <dbReference type="EMBL" id="CCL97561.1"/>
    </source>
</evidence>
<dbReference type="RefSeq" id="YP_239070.1">
    <property type="nucleotide sequence ID" value="NC_007023.1"/>
</dbReference>
<reference evidence="3 4" key="2">
    <citation type="journal article" date="2012" name="PLoS Genet.">
        <title>A Bacteriophage-Encoded J-Domain Protein Interacts with the DnaK/Hsp70 Chaperone and Stabilizes the Heat-Shock Factor ?(32) of Escherichia coli.</title>
        <authorList>
            <person name="Perrody E."/>
            <person name="Cirinesi A.M."/>
            <person name="Desplats C."/>
            <person name="Keppel F."/>
            <person name="Schwager F."/>
            <person name="Tranier S."/>
            <person name="Georgopoulos C."/>
            <person name="Genevaux P."/>
        </authorList>
    </citation>
    <scope>NUCLEOTIDE SEQUENCE [LARGE SCALE GENOMIC DNA]</scope>
    <source>
        <strain evidence="2">RB43-GVA</strain>
    </source>
</reference>
<sequence>MSTNAKPVILTDIDGIAVKWQSGLPFFLSKHNMPTDIALDMVTDERFRDMTEIFGCDHQLAKILMEEYNNSSFIRYLSAYDDALVVINRLKAKYDFVAVTALGTTPTASLNRIANLNTLFPSAFREVMVVGHGETKTHRYLEAKAKYGSRLVCFVDDLAVNLNECHNVISQLPLFHMLRGEREQPNVPHSIVKSWFEIEEKLDDLINIE</sequence>
<evidence type="ECO:0000313" key="3">
    <source>
        <dbReference type="Proteomes" id="UP000001467"/>
    </source>
</evidence>
<reference evidence="1" key="1">
    <citation type="thesis" date="2012" institute="CNRS">
        <title>Hsp70 in life cycle of bacteriophages.</title>
        <authorList>
            <person name="Perrody E.P."/>
        </authorList>
    </citation>
    <scope>NUCLEOTIDE SEQUENCE</scope>
    <source>
        <strain evidence="1">RB43-GVA</strain>
    </source>
</reference>